<dbReference type="AlphaFoldDB" id="A0A4V5N5H5"/>
<reference evidence="2 3" key="1">
    <citation type="submission" date="2017-03" db="EMBL/GenBank/DDBJ databases">
        <title>Genomes of endolithic fungi from Antarctica.</title>
        <authorList>
            <person name="Coleine C."/>
            <person name="Masonjones S."/>
            <person name="Stajich J.E."/>
        </authorList>
    </citation>
    <scope>NUCLEOTIDE SEQUENCE [LARGE SCALE GENOMIC DNA]</scope>
    <source>
        <strain evidence="2 3">CCFEE 5311</strain>
    </source>
</reference>
<evidence type="ECO:0000256" key="1">
    <source>
        <dbReference type="SAM" id="MobiDB-lite"/>
    </source>
</evidence>
<name>A0A4V5N5H5_9PEZI</name>
<dbReference type="EMBL" id="NAJP01000098">
    <property type="protein sequence ID" value="TKA31149.1"/>
    <property type="molecule type" value="Genomic_DNA"/>
</dbReference>
<gene>
    <name evidence="2" type="ORF">B0A54_14283</name>
</gene>
<dbReference type="OrthoDB" id="3824595at2759"/>
<protein>
    <submittedName>
        <fullName evidence="2">Uncharacterized protein</fullName>
    </submittedName>
</protein>
<sequence length="302" mass="34035">MDILEANFPGLLSRSAPQPNIYHPVSPVSSLSDEVLMSHDNFARPIEGDGDGDVPGKTRANANPQPNIEKLHSIFVLTLTINDQKDLALMQGCLGKELPRLRRLLNDKTAFATPGARSSFFRSTSKKLKEISKHFEWQEKLVMAIDKYERAQAFRSPEAHLLASPGTLTYPWIKICSNTHRKPSTQLLRKMTRDKTFLLICKQKLPQGALLIMQQWLREVDRAVDEILVEVEEDARREADIPSTYVLEGGITTCGADMVRVYKEKFMGKLDDRYGEVMEDRIGVIAGIVCKLDGVQAPRFEP</sequence>
<dbReference type="Proteomes" id="UP000310066">
    <property type="component" value="Unassembled WGS sequence"/>
</dbReference>
<evidence type="ECO:0000313" key="3">
    <source>
        <dbReference type="Proteomes" id="UP000310066"/>
    </source>
</evidence>
<evidence type="ECO:0000313" key="2">
    <source>
        <dbReference type="EMBL" id="TKA31149.1"/>
    </source>
</evidence>
<proteinExistence type="predicted"/>
<feature type="region of interest" description="Disordered" evidence="1">
    <location>
        <begin position="45"/>
        <end position="65"/>
    </location>
</feature>
<organism evidence="2 3">
    <name type="scientific">Friedmanniomyces endolithicus</name>
    <dbReference type="NCBI Taxonomy" id="329885"/>
    <lineage>
        <taxon>Eukaryota</taxon>
        <taxon>Fungi</taxon>
        <taxon>Dikarya</taxon>
        <taxon>Ascomycota</taxon>
        <taxon>Pezizomycotina</taxon>
        <taxon>Dothideomycetes</taxon>
        <taxon>Dothideomycetidae</taxon>
        <taxon>Mycosphaerellales</taxon>
        <taxon>Teratosphaeriaceae</taxon>
        <taxon>Friedmanniomyces</taxon>
    </lineage>
</organism>
<comment type="caution">
    <text evidence="2">The sequence shown here is derived from an EMBL/GenBank/DDBJ whole genome shotgun (WGS) entry which is preliminary data.</text>
</comment>
<accession>A0A4V5N5H5</accession>